<comment type="caution">
    <text evidence="6">The sequence shown here is derived from an EMBL/GenBank/DDBJ whole genome shotgun (WGS) entry which is preliminary data.</text>
</comment>
<dbReference type="InterPro" id="IPR050611">
    <property type="entry name" value="ABCF"/>
</dbReference>
<evidence type="ECO:0000256" key="4">
    <source>
        <dbReference type="ARBA" id="ARBA00022840"/>
    </source>
</evidence>
<dbReference type="Pfam" id="PF13304">
    <property type="entry name" value="AAA_21"/>
    <property type="match status" value="1"/>
</dbReference>
<dbReference type="InterPro" id="IPR017871">
    <property type="entry name" value="ABC_transporter-like_CS"/>
</dbReference>
<feature type="domain" description="ABC transporter" evidence="5">
    <location>
        <begin position="274"/>
        <end position="468"/>
    </location>
</feature>
<accession>A0A840RDL5</accession>
<dbReference type="GO" id="GO:0005524">
    <property type="term" value="F:ATP binding"/>
    <property type="evidence" value="ECO:0007669"/>
    <property type="project" value="UniProtKB-KW"/>
</dbReference>
<reference evidence="6 7" key="1">
    <citation type="submission" date="2020-08" db="EMBL/GenBank/DDBJ databases">
        <title>Genomic Encyclopedia of Type Strains, Phase IV (KMG-IV): sequencing the most valuable type-strain genomes for metagenomic binning, comparative biology and taxonomic classification.</title>
        <authorList>
            <person name="Goeker M."/>
        </authorList>
    </citation>
    <scope>NUCLEOTIDE SEQUENCE [LARGE SCALE GENOMIC DNA]</scope>
    <source>
        <strain evidence="6 7">DSM 18233</strain>
    </source>
</reference>
<feature type="domain" description="ABC transporter" evidence="5">
    <location>
        <begin position="4"/>
        <end position="176"/>
    </location>
</feature>
<dbReference type="RefSeq" id="WP_184100733.1">
    <property type="nucleotide sequence ID" value="NZ_JACHHN010000004.1"/>
</dbReference>
<evidence type="ECO:0000256" key="3">
    <source>
        <dbReference type="ARBA" id="ARBA00022741"/>
    </source>
</evidence>
<dbReference type="AlphaFoldDB" id="A0A840RDL5"/>
<evidence type="ECO:0000313" key="7">
    <source>
        <dbReference type="Proteomes" id="UP000543030"/>
    </source>
</evidence>
<evidence type="ECO:0000259" key="5">
    <source>
        <dbReference type="PROSITE" id="PS50893"/>
    </source>
</evidence>
<dbReference type="PANTHER" id="PTHR19211:SF6">
    <property type="entry name" value="BLL7188 PROTEIN"/>
    <property type="match status" value="1"/>
</dbReference>
<dbReference type="SUPFAM" id="SSF52540">
    <property type="entry name" value="P-loop containing nucleoside triphosphate hydrolases"/>
    <property type="match status" value="2"/>
</dbReference>
<evidence type="ECO:0000313" key="6">
    <source>
        <dbReference type="EMBL" id="MBB5191579.1"/>
    </source>
</evidence>
<evidence type="ECO:0000256" key="2">
    <source>
        <dbReference type="ARBA" id="ARBA00022737"/>
    </source>
</evidence>
<dbReference type="CDD" id="cd03221">
    <property type="entry name" value="ABCF_EF-3"/>
    <property type="match status" value="2"/>
</dbReference>
<gene>
    <name evidence="6" type="ORF">HNQ50_002309</name>
</gene>
<dbReference type="InterPro" id="IPR003593">
    <property type="entry name" value="AAA+_ATPase"/>
</dbReference>
<keyword evidence="1" id="KW-0472">Membrane</keyword>
<dbReference type="InterPro" id="IPR003959">
    <property type="entry name" value="ATPase_AAA_core"/>
</dbReference>
<keyword evidence="2" id="KW-0677">Repeat</keyword>
<dbReference type="Proteomes" id="UP000543030">
    <property type="component" value="Unassembled WGS sequence"/>
</dbReference>
<dbReference type="Pfam" id="PF00005">
    <property type="entry name" value="ABC_tran"/>
    <property type="match status" value="2"/>
</dbReference>
<dbReference type="PANTHER" id="PTHR19211">
    <property type="entry name" value="ATP-BINDING TRANSPORT PROTEIN-RELATED"/>
    <property type="match status" value="1"/>
</dbReference>
<dbReference type="Gene3D" id="3.40.50.300">
    <property type="entry name" value="P-loop containing nucleotide triphosphate hydrolases"/>
    <property type="match status" value="3"/>
</dbReference>
<keyword evidence="3" id="KW-0547">Nucleotide-binding</keyword>
<keyword evidence="7" id="KW-1185">Reference proteome</keyword>
<dbReference type="PROSITE" id="PS00211">
    <property type="entry name" value="ABC_TRANSPORTER_1"/>
    <property type="match status" value="1"/>
</dbReference>
<dbReference type="SMART" id="SM00382">
    <property type="entry name" value="AAA"/>
    <property type="match status" value="2"/>
</dbReference>
<sequence>MSMIQITDLGVSHGRKVCFSGFSASIEWGQRIAILGDNGSSKSSLLNVLAGLATPTEGEVRCVAGVQRGHVAQIQHEGLLSGGERVSRALGAALAVQPDLLLLDEPTNHLDGANRRALYRMLRHFAGAVVLVTHDLALLDEVCDTLWHLEQGQITVFAGHYTDYMAERALQRSALEQVRMQTRRAAQSAHTDLMREQERAAHARQRGAKSIENGKWATVKSLTKLGRSNTTAGRKQAQIREQRQDLANRLDELRLPTRIIPHFHLPAGSARGAVVQINAGCVGYAAPLLAGLFLQLDHGDRLALTGRNGCGKSTLARALLGDPAVCRSGGWLLPAAGQVGYLDQHYATLPDGASVWQALQAVVPDWSDAALRQHLADFLFFEASVIATPVAQLSGGERARLALACIAARPPQLLILDEVTNNLDLTVRQHVIDILQDYPGAMVLISHDEHFLAEISDLTRLDLDALRVSD</sequence>
<dbReference type="InterPro" id="IPR003439">
    <property type="entry name" value="ABC_transporter-like_ATP-bd"/>
</dbReference>
<dbReference type="EMBL" id="JACHHN010000004">
    <property type="protein sequence ID" value="MBB5191579.1"/>
    <property type="molecule type" value="Genomic_DNA"/>
</dbReference>
<protein>
    <submittedName>
        <fullName evidence="6">ATPase subunit of ABC transporter with duplicated ATPase domains</fullName>
    </submittedName>
</protein>
<dbReference type="GO" id="GO:0016887">
    <property type="term" value="F:ATP hydrolysis activity"/>
    <property type="evidence" value="ECO:0007669"/>
    <property type="project" value="InterPro"/>
</dbReference>
<dbReference type="PROSITE" id="PS50893">
    <property type="entry name" value="ABC_TRANSPORTER_2"/>
    <property type="match status" value="2"/>
</dbReference>
<evidence type="ECO:0000256" key="1">
    <source>
        <dbReference type="ARBA" id="ARBA00022475"/>
    </source>
</evidence>
<dbReference type="InterPro" id="IPR027417">
    <property type="entry name" value="P-loop_NTPase"/>
</dbReference>
<keyword evidence="4" id="KW-0067">ATP-binding</keyword>
<name>A0A840RDL5_9NEIS</name>
<proteinExistence type="predicted"/>
<keyword evidence="1" id="KW-1003">Cell membrane</keyword>
<organism evidence="6 7">
    <name type="scientific">Silvimonas terrae</name>
    <dbReference type="NCBI Taxonomy" id="300266"/>
    <lineage>
        <taxon>Bacteria</taxon>
        <taxon>Pseudomonadati</taxon>
        <taxon>Pseudomonadota</taxon>
        <taxon>Betaproteobacteria</taxon>
        <taxon>Neisseriales</taxon>
        <taxon>Chitinibacteraceae</taxon>
        <taxon>Silvimonas</taxon>
    </lineage>
</organism>